<organism evidence="7 8">
    <name type="scientific">Nitrospirillum amazonense</name>
    <dbReference type="NCBI Taxonomy" id="28077"/>
    <lineage>
        <taxon>Bacteria</taxon>
        <taxon>Pseudomonadati</taxon>
        <taxon>Pseudomonadota</taxon>
        <taxon>Alphaproteobacteria</taxon>
        <taxon>Rhodospirillales</taxon>
        <taxon>Azospirillaceae</taxon>
        <taxon>Nitrospirillum</taxon>
    </lineage>
</organism>
<feature type="transmembrane region" description="Helical" evidence="6">
    <location>
        <begin position="53"/>
        <end position="75"/>
    </location>
</feature>
<keyword evidence="5" id="KW-0862">Zinc</keyword>
<keyword evidence="4 6" id="KW-0472">Membrane</keyword>
<dbReference type="PANTHER" id="PTHR20855">
    <property type="entry name" value="ADIPOR/PROGESTIN RECEPTOR-RELATED"/>
    <property type="match status" value="1"/>
</dbReference>
<dbReference type="RefSeq" id="WP_145730543.1">
    <property type="nucleotide sequence ID" value="NZ_VITR01000004.1"/>
</dbReference>
<evidence type="ECO:0000256" key="4">
    <source>
        <dbReference type="ARBA" id="ARBA00023136"/>
    </source>
</evidence>
<keyword evidence="3 6" id="KW-1133">Transmembrane helix</keyword>
<dbReference type="GO" id="GO:0016020">
    <property type="term" value="C:membrane"/>
    <property type="evidence" value="ECO:0007669"/>
    <property type="project" value="UniProtKB-SubCell"/>
</dbReference>
<dbReference type="OrthoDB" id="9813689at2"/>
<dbReference type="EMBL" id="VITR01000004">
    <property type="protein sequence ID" value="TWB43638.1"/>
    <property type="molecule type" value="Genomic_DNA"/>
</dbReference>
<comment type="caution">
    <text evidence="7">The sequence shown here is derived from an EMBL/GenBank/DDBJ whole genome shotgun (WGS) entry which is preliminary data.</text>
</comment>
<dbReference type="InterPro" id="IPR004254">
    <property type="entry name" value="AdipoR/HlyIII-related"/>
</dbReference>
<reference evidence="7 8" key="1">
    <citation type="submission" date="2019-06" db="EMBL/GenBank/DDBJ databases">
        <title>Genomic Encyclopedia of Type Strains, Phase IV (KMG-V): Genome sequencing to study the core and pangenomes of soil and plant-associated prokaryotes.</title>
        <authorList>
            <person name="Whitman W."/>
        </authorList>
    </citation>
    <scope>NUCLEOTIDE SEQUENCE [LARGE SCALE GENOMIC DNA]</scope>
    <source>
        <strain evidence="7 8">BR 11622</strain>
    </source>
</reference>
<gene>
    <name evidence="7" type="ORF">FBZ90_10421</name>
</gene>
<feature type="transmembrane region" description="Helical" evidence="6">
    <location>
        <begin position="141"/>
        <end position="161"/>
    </location>
</feature>
<dbReference type="Pfam" id="PF03006">
    <property type="entry name" value="HlyIII"/>
    <property type="match status" value="1"/>
</dbReference>
<protein>
    <submittedName>
        <fullName evidence="7">Hemolysin III</fullName>
    </submittedName>
</protein>
<evidence type="ECO:0000256" key="1">
    <source>
        <dbReference type="ARBA" id="ARBA00004141"/>
    </source>
</evidence>
<proteinExistence type="predicted"/>
<sequence>MTVATAARSTPRYSSGEYRADAVVHVVGVTAALIAGVRLIALPAGPNATDSALGLAVYTLAMAAMLTFSAAYNLTLRRSRKEWLRRLDHVGIFLAIAGTYTPLLMHLPSNRAALALTLVWAIALAGALLKLSAPRQYERMGLALYLGLGWIGLPFIPALAGRLPPDTALLIGIGAVIYTVGVGAYLMERVRYHNVIWHLMVLAAAGCHYAAIWGEFHP</sequence>
<dbReference type="PANTHER" id="PTHR20855:SF3">
    <property type="entry name" value="LD03007P"/>
    <property type="match status" value="1"/>
</dbReference>
<keyword evidence="2 6" id="KW-0812">Transmembrane</keyword>
<comment type="subcellular location">
    <subcellularLocation>
        <location evidence="1">Membrane</location>
        <topology evidence="1">Multi-pass membrane protein</topology>
    </subcellularLocation>
</comment>
<evidence type="ECO:0000256" key="3">
    <source>
        <dbReference type="ARBA" id="ARBA00022989"/>
    </source>
</evidence>
<keyword evidence="8" id="KW-1185">Reference proteome</keyword>
<dbReference type="GO" id="GO:0046872">
    <property type="term" value="F:metal ion binding"/>
    <property type="evidence" value="ECO:0007669"/>
    <property type="project" value="UniProtKB-KW"/>
</dbReference>
<feature type="transmembrane region" description="Helical" evidence="6">
    <location>
        <begin position="167"/>
        <end position="187"/>
    </location>
</feature>
<evidence type="ECO:0000313" key="7">
    <source>
        <dbReference type="EMBL" id="TWB43638.1"/>
    </source>
</evidence>
<dbReference type="Proteomes" id="UP000315751">
    <property type="component" value="Unassembled WGS sequence"/>
</dbReference>
<evidence type="ECO:0000313" key="8">
    <source>
        <dbReference type="Proteomes" id="UP000315751"/>
    </source>
</evidence>
<evidence type="ECO:0000256" key="2">
    <source>
        <dbReference type="ARBA" id="ARBA00022692"/>
    </source>
</evidence>
<name>A0A560HBB8_9PROT</name>
<accession>A0A560HBB8</accession>
<feature type="binding site" evidence="5">
    <location>
        <position position="198"/>
    </location>
    <ligand>
        <name>Zn(2+)</name>
        <dbReference type="ChEBI" id="CHEBI:29105"/>
    </ligand>
</feature>
<feature type="transmembrane region" description="Helical" evidence="6">
    <location>
        <begin position="194"/>
        <end position="213"/>
    </location>
</feature>
<feature type="transmembrane region" description="Helical" evidence="6">
    <location>
        <begin position="22"/>
        <end position="41"/>
    </location>
</feature>
<keyword evidence="5" id="KW-0479">Metal-binding</keyword>
<feature type="transmembrane region" description="Helical" evidence="6">
    <location>
        <begin position="87"/>
        <end position="105"/>
    </location>
</feature>
<evidence type="ECO:0000256" key="5">
    <source>
        <dbReference type="PIRSR" id="PIRSR604254-1"/>
    </source>
</evidence>
<dbReference type="AlphaFoldDB" id="A0A560HBB8"/>
<evidence type="ECO:0000256" key="6">
    <source>
        <dbReference type="SAM" id="Phobius"/>
    </source>
</evidence>
<feature type="transmembrane region" description="Helical" evidence="6">
    <location>
        <begin position="111"/>
        <end position="129"/>
    </location>
</feature>